<feature type="region of interest" description="Disordered" evidence="2">
    <location>
        <begin position="189"/>
        <end position="213"/>
    </location>
</feature>
<dbReference type="Pfam" id="PF24883">
    <property type="entry name" value="NPHP3_N"/>
    <property type="match status" value="1"/>
</dbReference>
<evidence type="ECO:0000259" key="3">
    <source>
        <dbReference type="Pfam" id="PF24883"/>
    </source>
</evidence>
<dbReference type="InterPro" id="IPR056884">
    <property type="entry name" value="NPHP3-like_N"/>
</dbReference>
<accession>A0A8H5AVA4</accession>
<dbReference type="Proteomes" id="UP000541558">
    <property type="component" value="Unassembled WGS sequence"/>
</dbReference>
<feature type="region of interest" description="Disordered" evidence="2">
    <location>
        <begin position="735"/>
        <end position="762"/>
    </location>
</feature>
<feature type="domain" description="Nephrocystin 3-like N-terminal" evidence="3">
    <location>
        <begin position="211"/>
        <end position="401"/>
    </location>
</feature>
<dbReference type="PANTHER" id="PTHR10039:SF5">
    <property type="entry name" value="NACHT DOMAIN-CONTAINING PROTEIN"/>
    <property type="match status" value="1"/>
</dbReference>
<feature type="compositionally biased region" description="Polar residues" evidence="2">
    <location>
        <begin position="60"/>
        <end position="78"/>
    </location>
</feature>
<evidence type="ECO:0000313" key="5">
    <source>
        <dbReference type="Proteomes" id="UP000541558"/>
    </source>
</evidence>
<gene>
    <name evidence="4" type="ORF">D9611_009454</name>
</gene>
<reference evidence="4 5" key="1">
    <citation type="journal article" date="2020" name="ISME J.">
        <title>Uncovering the hidden diversity of litter-decomposition mechanisms in mushroom-forming fungi.</title>
        <authorList>
            <person name="Floudas D."/>
            <person name="Bentzer J."/>
            <person name="Ahren D."/>
            <person name="Johansson T."/>
            <person name="Persson P."/>
            <person name="Tunlid A."/>
        </authorList>
    </citation>
    <scope>NUCLEOTIDE SEQUENCE [LARGE SCALE GENOMIC DNA]</scope>
    <source>
        <strain evidence="4 5">CBS 175.51</strain>
    </source>
</reference>
<dbReference type="AlphaFoldDB" id="A0A8H5AVA4"/>
<comment type="caution">
    <text evidence="4">The sequence shown here is derived from an EMBL/GenBank/DDBJ whole genome shotgun (WGS) entry which is preliminary data.</text>
</comment>
<dbReference type="OrthoDB" id="2913120at2759"/>
<proteinExistence type="predicted"/>
<evidence type="ECO:0000256" key="2">
    <source>
        <dbReference type="SAM" id="MobiDB-lite"/>
    </source>
</evidence>
<keyword evidence="5" id="KW-1185">Reference proteome</keyword>
<sequence>MSASITSSPTLIDSPHNFDDLSPSHRAFHYFDNRPHLDLHIPPAPTSPPPYPESLLYSYQDDQNNLSPSSRSSAYSCTNDDEQLTPRLGTPTDGRSTRTRVTSPTQQRLSAGLQLLYTHIAHGAIHDAVVERFHTPNCHPETHRAIVDDVMSWIQYTPPTSSAATGMGTEAPPTPSTPTYTSATLSFYGPHTRKNSKRNRSASMAPPPSQPEHILWLSGPTTSGKSSLMHTIAERCSNTATSGSTLGVANNQHVLCEPPVPLLAASFFFRHHRTTRNNKSKFVPTLAYQLARNVPGLGDIIGKVIERDVGVLSLGEDTRDGGQHKGLAMQMEKLILEPIAQLAQQQQSTHRSSPLPAHRVVLLEALDECINDEDQIEILNLVRKLSQDRRFVPYFRLVVSSKPHRTIERQFKLHPELEAVTYRLILPFAEGSAGKVRHGGSGGRGRGRGAGKDAGDDEVMETDIQMYLQCKFNEICRMWYGLPRNVGWPDPFDDAVDPKDGATHRLVYNASGKFAYALTVIRFIMRGEGPDRDSMTIADASDPRRLLQLVLQAKFTKSYQHPYAALDALYNVILHDAAERGGFSDSSHLAKAVREIDELLSSGTGVELTLPRLALFFGFDTDADGEGRCLEKALVGGYMDAILEIPLPTQEDLQRAFRISTTAVRRTPAKGGMAIKRVVKFHDRSFVDFIRDPQRARGLYVSRSQLYTDLAMRYLKSASAQFSLQPDGATIKASSPVQSKSASRKQGLHLVSSPASSTSSFSATYNEADDDAYPSLPFSAPADISTFRRNHQHYASLHSRHRSSARPFSSPYAIDPDDAATFLSELHLGKFCSFSVADSPELVKELVQFDVELWLFGIAASLEEPSGSQPPTQHGPHMLSLGSAGPARPSHRRVMSELPTASNRHSTGALAAVPLETGSVLKEREKEKERKRNEALLKLHGSPHAGSFGTGGSGSPGPENDVDAMYRWVHVECSWSSCTPVCRKWRRAIVRFWQRQGAPQQPTVMDRIYDKFMPRDVKRVKLITSRYRL</sequence>
<feature type="region of interest" description="Disordered" evidence="2">
    <location>
        <begin position="937"/>
        <end position="959"/>
    </location>
</feature>
<evidence type="ECO:0000256" key="1">
    <source>
        <dbReference type="ARBA" id="ARBA00022737"/>
    </source>
</evidence>
<dbReference type="PANTHER" id="PTHR10039">
    <property type="entry name" value="AMELOGENIN"/>
    <property type="match status" value="1"/>
</dbReference>
<feature type="compositionally biased region" description="Low complexity" evidence="2">
    <location>
        <begin position="752"/>
        <end position="762"/>
    </location>
</feature>
<feature type="region of interest" description="Disordered" evidence="2">
    <location>
        <begin position="434"/>
        <end position="456"/>
    </location>
</feature>
<name>A0A8H5AVA4_9AGAR</name>
<evidence type="ECO:0000313" key="4">
    <source>
        <dbReference type="EMBL" id="KAF5311720.1"/>
    </source>
</evidence>
<keyword evidence="1" id="KW-0677">Repeat</keyword>
<feature type="region of interest" description="Disordered" evidence="2">
    <location>
        <begin position="865"/>
        <end position="909"/>
    </location>
</feature>
<feature type="compositionally biased region" description="Basic residues" evidence="2">
    <location>
        <begin position="191"/>
        <end position="200"/>
    </location>
</feature>
<dbReference type="EMBL" id="JAACJK010000225">
    <property type="protein sequence ID" value="KAF5311720.1"/>
    <property type="molecule type" value="Genomic_DNA"/>
</dbReference>
<organism evidence="4 5">
    <name type="scientific">Ephemerocybe angulata</name>
    <dbReference type="NCBI Taxonomy" id="980116"/>
    <lineage>
        <taxon>Eukaryota</taxon>
        <taxon>Fungi</taxon>
        <taxon>Dikarya</taxon>
        <taxon>Basidiomycota</taxon>
        <taxon>Agaricomycotina</taxon>
        <taxon>Agaricomycetes</taxon>
        <taxon>Agaricomycetidae</taxon>
        <taxon>Agaricales</taxon>
        <taxon>Agaricineae</taxon>
        <taxon>Psathyrellaceae</taxon>
        <taxon>Ephemerocybe</taxon>
    </lineage>
</organism>
<protein>
    <recommendedName>
        <fullName evidence="3">Nephrocystin 3-like N-terminal domain-containing protein</fullName>
    </recommendedName>
</protein>
<feature type="region of interest" description="Disordered" evidence="2">
    <location>
        <begin position="60"/>
        <end position="107"/>
    </location>
</feature>